<dbReference type="Proteomes" id="UP000178323">
    <property type="component" value="Unassembled WGS sequence"/>
</dbReference>
<comment type="catalytic activity">
    <reaction evidence="5 6">
        <text>alpha-D-glucose 1-phosphate + UTP + H(+) = UDP-alpha-D-glucose + diphosphate</text>
        <dbReference type="Rhea" id="RHEA:19889"/>
        <dbReference type="ChEBI" id="CHEBI:15378"/>
        <dbReference type="ChEBI" id="CHEBI:33019"/>
        <dbReference type="ChEBI" id="CHEBI:46398"/>
        <dbReference type="ChEBI" id="CHEBI:58601"/>
        <dbReference type="ChEBI" id="CHEBI:58885"/>
        <dbReference type="EC" id="2.7.7.9"/>
    </reaction>
</comment>
<name>A0A1F5S0Y5_9BACT</name>
<dbReference type="PANTHER" id="PTHR43197">
    <property type="entry name" value="UTP--GLUCOSE-1-PHOSPHATE URIDYLYLTRANSFERASE"/>
    <property type="match status" value="1"/>
</dbReference>
<keyword evidence="3 6" id="KW-0808">Transferase</keyword>
<evidence type="ECO:0000313" key="9">
    <source>
        <dbReference type="Proteomes" id="UP000178323"/>
    </source>
</evidence>
<dbReference type="NCBIfam" id="TIGR01099">
    <property type="entry name" value="galU"/>
    <property type="match status" value="1"/>
</dbReference>
<proteinExistence type="inferred from homology"/>
<comment type="caution">
    <text evidence="8">The sequence shown here is derived from an EMBL/GenBank/DDBJ whole genome shotgun (WGS) entry which is preliminary data.</text>
</comment>
<dbReference type="STRING" id="1797985.A2Y83_01130"/>
<evidence type="ECO:0000256" key="4">
    <source>
        <dbReference type="ARBA" id="ARBA00022695"/>
    </source>
</evidence>
<evidence type="ECO:0000259" key="7">
    <source>
        <dbReference type="Pfam" id="PF00483"/>
    </source>
</evidence>
<dbReference type="EC" id="2.7.7.9" evidence="2 6"/>
<feature type="domain" description="Nucleotidyl transferase" evidence="7">
    <location>
        <begin position="5"/>
        <end position="286"/>
    </location>
</feature>
<evidence type="ECO:0000256" key="1">
    <source>
        <dbReference type="ARBA" id="ARBA00006890"/>
    </source>
</evidence>
<dbReference type="EMBL" id="MFFS01000093">
    <property type="protein sequence ID" value="OGF20360.1"/>
    <property type="molecule type" value="Genomic_DNA"/>
</dbReference>
<evidence type="ECO:0000256" key="2">
    <source>
        <dbReference type="ARBA" id="ARBA00012415"/>
    </source>
</evidence>
<dbReference type="InterPro" id="IPR005835">
    <property type="entry name" value="NTP_transferase_dom"/>
</dbReference>
<dbReference type="Gene3D" id="3.90.550.10">
    <property type="entry name" value="Spore Coat Polysaccharide Biosynthesis Protein SpsA, Chain A"/>
    <property type="match status" value="1"/>
</dbReference>
<keyword evidence="4 6" id="KW-0548">Nucleotidyltransferase</keyword>
<dbReference type="PANTHER" id="PTHR43197:SF1">
    <property type="entry name" value="UTP--GLUCOSE-1-PHOSPHATE URIDYLYLTRANSFERASE"/>
    <property type="match status" value="1"/>
</dbReference>
<accession>A0A1F5S0Y5</accession>
<evidence type="ECO:0000313" key="8">
    <source>
        <dbReference type="EMBL" id="OGF20360.1"/>
    </source>
</evidence>
<dbReference type="CDD" id="cd02541">
    <property type="entry name" value="UGPase_prokaryotic"/>
    <property type="match status" value="1"/>
</dbReference>
<dbReference type="SUPFAM" id="SSF53448">
    <property type="entry name" value="Nucleotide-diphospho-sugar transferases"/>
    <property type="match status" value="1"/>
</dbReference>
<comment type="similarity">
    <text evidence="1 6">Belongs to the UDPGP type 2 family.</text>
</comment>
<gene>
    <name evidence="8" type="ORF">A2Y83_01130</name>
</gene>
<dbReference type="GO" id="GO:0003983">
    <property type="term" value="F:UTP:glucose-1-phosphate uridylyltransferase activity"/>
    <property type="evidence" value="ECO:0007669"/>
    <property type="project" value="UniProtKB-EC"/>
</dbReference>
<evidence type="ECO:0000256" key="3">
    <source>
        <dbReference type="ARBA" id="ARBA00022679"/>
    </source>
</evidence>
<dbReference type="InterPro" id="IPR029044">
    <property type="entry name" value="Nucleotide-diphossugar_trans"/>
</dbReference>
<evidence type="ECO:0000256" key="5">
    <source>
        <dbReference type="ARBA" id="ARBA00048128"/>
    </source>
</evidence>
<organism evidence="8 9">
    <name type="scientific">Candidatus Falkowbacteria bacterium RBG_13_39_14</name>
    <dbReference type="NCBI Taxonomy" id="1797985"/>
    <lineage>
        <taxon>Bacteria</taxon>
        <taxon>Candidatus Falkowiibacteriota</taxon>
    </lineage>
</organism>
<reference evidence="8 9" key="1">
    <citation type="journal article" date="2016" name="Nat. Commun.">
        <title>Thousands of microbial genomes shed light on interconnected biogeochemical processes in an aquifer system.</title>
        <authorList>
            <person name="Anantharaman K."/>
            <person name="Brown C.T."/>
            <person name="Hug L.A."/>
            <person name="Sharon I."/>
            <person name="Castelle C.J."/>
            <person name="Probst A.J."/>
            <person name="Thomas B.C."/>
            <person name="Singh A."/>
            <person name="Wilkins M.J."/>
            <person name="Karaoz U."/>
            <person name="Brodie E.L."/>
            <person name="Williams K.H."/>
            <person name="Hubbard S.S."/>
            <person name="Banfield J.F."/>
        </authorList>
    </citation>
    <scope>NUCLEOTIDE SEQUENCE [LARGE SCALE GENOMIC DNA]</scope>
</reference>
<protein>
    <recommendedName>
        <fullName evidence="2 6">UTP--glucose-1-phosphate uridylyltransferase</fullName>
        <ecNumber evidence="2 6">2.7.7.9</ecNumber>
    </recommendedName>
    <alternativeName>
        <fullName evidence="6">UDP-glucose pyrophosphorylase</fullName>
    </alternativeName>
</protein>
<dbReference type="Pfam" id="PF00483">
    <property type="entry name" value="NTP_transferase"/>
    <property type="match status" value="1"/>
</dbReference>
<dbReference type="InterPro" id="IPR005771">
    <property type="entry name" value="GalU_uridylyltTrfase_bac/arc"/>
</dbReference>
<evidence type="ECO:0000256" key="6">
    <source>
        <dbReference type="RuleBase" id="RU361259"/>
    </source>
</evidence>
<dbReference type="GO" id="GO:0006011">
    <property type="term" value="P:UDP-alpha-D-glucose metabolic process"/>
    <property type="evidence" value="ECO:0007669"/>
    <property type="project" value="InterPro"/>
</dbReference>
<dbReference type="AlphaFoldDB" id="A0A1F5S0Y5"/>
<sequence>MLIRKAIIPVAGFGTRFLPATKAQPKEMLPIVDKPIIQYLVEEAAASGIKEIIFVTGRGKRAIEDHFDHSFELEHNLVEKGKRNLLEKIYKISRLAKFAYVRQPEPLGDGHAILCAKRLVNDEPCAVLYGDDIVQHKVPCLKQLIRVYEKYEDPVIALEEIEKKEVEKYGIVKVKKTTCLRRQVKQENKKTTSAIKERFKNRIFEIEDIVEKPSIKKAPSNLAIVGKYIITRAVMDALENLKPDKSGEIRLADALKKYLEKKSIYGYKFQGTRYDCGSKLGFLKATVDFGLRHEEVGKEFGEFIENRRINTE</sequence>